<reference evidence="2" key="1">
    <citation type="submission" date="2023-03" db="EMBL/GenBank/DDBJ databases">
        <authorList>
            <person name="Steffen K."/>
            <person name="Cardenas P."/>
        </authorList>
    </citation>
    <scope>NUCLEOTIDE SEQUENCE</scope>
</reference>
<evidence type="ECO:0000256" key="1">
    <source>
        <dbReference type="SAM" id="MobiDB-lite"/>
    </source>
</evidence>
<evidence type="ECO:0000313" key="3">
    <source>
        <dbReference type="Proteomes" id="UP001174909"/>
    </source>
</evidence>
<gene>
    <name evidence="2" type="ORF">GBAR_LOCUS22839</name>
</gene>
<evidence type="ECO:0000313" key="2">
    <source>
        <dbReference type="EMBL" id="CAI8041099.1"/>
    </source>
</evidence>
<name>A0AA35T4I4_GEOBA</name>
<comment type="caution">
    <text evidence="2">The sequence shown here is derived from an EMBL/GenBank/DDBJ whole genome shotgun (WGS) entry which is preliminary data.</text>
</comment>
<keyword evidence="3" id="KW-1185">Reference proteome</keyword>
<accession>A0AA35T4I4</accession>
<proteinExistence type="predicted"/>
<dbReference type="AlphaFoldDB" id="A0AA35T4I4"/>
<dbReference type="Proteomes" id="UP001174909">
    <property type="component" value="Unassembled WGS sequence"/>
</dbReference>
<sequence length="78" mass="8391">MPTTSPFGGRLRRLISRFSRSCGLLDHSFCQWATGKAVKARMSGAASASSSATWGKGSRSCSTTRSNWPWTSAGDSCW</sequence>
<feature type="compositionally biased region" description="Polar residues" evidence="1">
    <location>
        <begin position="59"/>
        <end position="78"/>
    </location>
</feature>
<feature type="region of interest" description="Disordered" evidence="1">
    <location>
        <begin position="45"/>
        <end position="78"/>
    </location>
</feature>
<organism evidence="2 3">
    <name type="scientific">Geodia barretti</name>
    <name type="common">Barrett's horny sponge</name>
    <dbReference type="NCBI Taxonomy" id="519541"/>
    <lineage>
        <taxon>Eukaryota</taxon>
        <taxon>Metazoa</taxon>
        <taxon>Porifera</taxon>
        <taxon>Demospongiae</taxon>
        <taxon>Heteroscleromorpha</taxon>
        <taxon>Tetractinellida</taxon>
        <taxon>Astrophorina</taxon>
        <taxon>Geodiidae</taxon>
        <taxon>Geodia</taxon>
    </lineage>
</organism>
<protein>
    <submittedName>
        <fullName evidence="2">Uncharacterized protein</fullName>
    </submittedName>
</protein>
<dbReference type="EMBL" id="CASHTH010003162">
    <property type="protein sequence ID" value="CAI8041099.1"/>
    <property type="molecule type" value="Genomic_DNA"/>
</dbReference>